<evidence type="ECO:0000259" key="3">
    <source>
        <dbReference type="Pfam" id="PF13205"/>
    </source>
</evidence>
<dbReference type="Gene3D" id="2.60.40.1220">
    <property type="match status" value="1"/>
</dbReference>
<dbReference type="RefSeq" id="WP_136550196.1">
    <property type="nucleotide sequence ID" value="NZ_CP031093.1"/>
</dbReference>
<organism evidence="4 5">
    <name type="scientific">Hydrocarboniclastica marina</name>
    <dbReference type="NCBI Taxonomy" id="2259620"/>
    <lineage>
        <taxon>Bacteria</taxon>
        <taxon>Pseudomonadati</taxon>
        <taxon>Pseudomonadota</taxon>
        <taxon>Gammaproteobacteria</taxon>
        <taxon>Alteromonadales</taxon>
        <taxon>Alteromonadaceae</taxon>
        <taxon>Hydrocarboniclastica</taxon>
    </lineage>
</organism>
<dbReference type="InterPro" id="IPR032812">
    <property type="entry name" value="SbsA_Ig"/>
</dbReference>
<dbReference type="InterPro" id="IPR014755">
    <property type="entry name" value="Cu-Rt/internalin_Ig-like"/>
</dbReference>
<dbReference type="Pfam" id="PF13205">
    <property type="entry name" value="Big_5"/>
    <property type="match status" value="1"/>
</dbReference>
<evidence type="ECO:0000313" key="5">
    <source>
        <dbReference type="Proteomes" id="UP000298049"/>
    </source>
</evidence>
<dbReference type="CDD" id="cd15482">
    <property type="entry name" value="Sialidase_non-viral"/>
    <property type="match status" value="1"/>
</dbReference>
<evidence type="ECO:0000313" key="4">
    <source>
        <dbReference type="EMBL" id="QCF27486.1"/>
    </source>
</evidence>
<feature type="compositionally biased region" description="Polar residues" evidence="2">
    <location>
        <begin position="50"/>
        <end position="65"/>
    </location>
</feature>
<reference evidence="4 5" key="1">
    <citation type="submission" date="2018-07" db="EMBL/GenBank/DDBJ databases">
        <title>Marsedoiliclastica nanhaica gen. nov. sp. nov., a novel marine hydrocarbonoclastic bacterium isolated from an in-situ enriched hydrocarbon-degrading consortium in deep-sea sediment.</title>
        <authorList>
            <person name="Dong C."/>
            <person name="Ma T."/>
            <person name="Liu R."/>
            <person name="Shao Z."/>
        </authorList>
    </citation>
    <scope>NUCLEOTIDE SEQUENCE [LARGE SCALE GENOMIC DNA]</scope>
    <source>
        <strain evidence="5">soil36-7</strain>
    </source>
</reference>
<protein>
    <recommendedName>
        <fullName evidence="3">SbsA Ig-like domain-containing protein</fullName>
    </recommendedName>
</protein>
<keyword evidence="5" id="KW-1185">Reference proteome</keyword>
<sequence>MNYNHIVRLGSVCVLSAILLVGCNDSSSGGSVSSPTAGGDSSGDSSGSGENTPDTTGPSVVQTTPAADETGVSRTIALTAEFDEDVLGTSVSNSTVLLEEVAGSAVAGTVTFDGAANIATLEPDARLTLLTEYEASVTTEVADLLGNPMASAHTWRFTTEDGAWGEAQLLEMSDIGRAADPQIATSADGTAMAVWRQHDGTYYSIYASRYVAGSGWQAVELLETSNLANVFGAQVAVDGAGNALAVWQQSDGSTTSIYANRYTADSGWQGAELIETGSTTAEHPQIAFGADGSAMAVWRQDDGSRRVIHANRYVAGSGWQGDEPIETNGNHASVPQVAVDIDGNALAVWAQWDGSRNNIYANRYVAGNGWQVSQLIETGNGAANDPQIAFDNDGNALAVWVQNDGTYDNVHFNRYVAGTGWQTDEPIEAGNAGNASFPQIAIDDAGNALAVWHKRDGVQSDIVASLYVAGGWQGAEPIETGNGGAISPQVAFDSKGNALAVWQQNAGVTDHIYANRYVAGAGWQVAELIETDDAGAASSPQIAIGMDGSALAVWHQHDGARTNIYVNQLK</sequence>
<evidence type="ECO:0000256" key="1">
    <source>
        <dbReference type="ARBA" id="ARBA00022729"/>
    </source>
</evidence>
<dbReference type="AlphaFoldDB" id="A0A4P7XJY6"/>
<feature type="region of interest" description="Disordered" evidence="2">
    <location>
        <begin position="26"/>
        <end position="70"/>
    </location>
</feature>
<feature type="compositionally biased region" description="Low complexity" evidence="2">
    <location>
        <begin position="26"/>
        <end position="49"/>
    </location>
</feature>
<dbReference type="EMBL" id="CP031093">
    <property type="protein sequence ID" value="QCF27486.1"/>
    <property type="molecule type" value="Genomic_DNA"/>
</dbReference>
<dbReference type="OrthoDB" id="6191336at2"/>
<keyword evidence="1" id="KW-0732">Signal</keyword>
<name>A0A4P7XJY6_9ALTE</name>
<evidence type="ECO:0000256" key="2">
    <source>
        <dbReference type="SAM" id="MobiDB-lite"/>
    </source>
</evidence>
<accession>A0A4P7XJY6</accession>
<proteinExistence type="predicted"/>
<dbReference type="Proteomes" id="UP000298049">
    <property type="component" value="Chromosome"/>
</dbReference>
<dbReference type="SUPFAM" id="SSF89372">
    <property type="entry name" value="Fucose-specific lectin"/>
    <property type="match status" value="2"/>
</dbReference>
<gene>
    <name evidence="4" type="ORF">soil367_17000</name>
</gene>
<dbReference type="KEGG" id="hmi:soil367_17000"/>
<feature type="domain" description="SbsA Ig-like" evidence="3">
    <location>
        <begin position="54"/>
        <end position="159"/>
    </location>
</feature>